<feature type="coiled-coil region" evidence="1">
    <location>
        <begin position="117"/>
        <end position="144"/>
    </location>
</feature>
<keyword evidence="4" id="KW-1185">Reference proteome</keyword>
<dbReference type="EMBL" id="LNZH02000171">
    <property type="protein sequence ID" value="OCB88757.1"/>
    <property type="molecule type" value="Genomic_DNA"/>
</dbReference>
<evidence type="ECO:0000313" key="3">
    <source>
        <dbReference type="EMBL" id="OCB88757.1"/>
    </source>
</evidence>
<dbReference type="Proteomes" id="UP000757232">
    <property type="component" value="Unassembled WGS sequence"/>
</dbReference>
<feature type="compositionally biased region" description="Basic and acidic residues" evidence="2">
    <location>
        <begin position="20"/>
        <end position="30"/>
    </location>
</feature>
<evidence type="ECO:0000313" key="4">
    <source>
        <dbReference type="Proteomes" id="UP000757232"/>
    </source>
</evidence>
<protein>
    <submittedName>
        <fullName evidence="3">Uncharacterized protein</fullName>
    </submittedName>
</protein>
<dbReference type="AlphaFoldDB" id="A0A9Q5N5U5"/>
<evidence type="ECO:0000256" key="1">
    <source>
        <dbReference type="SAM" id="Coils"/>
    </source>
</evidence>
<evidence type="ECO:0000256" key="2">
    <source>
        <dbReference type="SAM" id="MobiDB-lite"/>
    </source>
</evidence>
<proteinExistence type="predicted"/>
<name>A0A9Q5N5U5_SANBA</name>
<comment type="caution">
    <text evidence="3">The sequence shown here is derived from an EMBL/GenBank/DDBJ whole genome shotgun (WGS) entry which is preliminary data.</text>
</comment>
<reference evidence="3" key="1">
    <citation type="submission" date="2016-06" db="EMBL/GenBank/DDBJ databases">
        <title>Draft Genome sequence of the fungus Inonotus baumii.</title>
        <authorList>
            <person name="Zhu H."/>
            <person name="Lin W."/>
        </authorList>
    </citation>
    <scope>NUCLEOTIDE SEQUENCE</scope>
    <source>
        <strain evidence="3">821</strain>
    </source>
</reference>
<feature type="region of interest" description="Disordered" evidence="2">
    <location>
        <begin position="1"/>
        <end position="30"/>
    </location>
</feature>
<keyword evidence="1" id="KW-0175">Coiled coil</keyword>
<gene>
    <name evidence="3" type="ORF">A7U60_g4044</name>
</gene>
<organism evidence="3 4">
    <name type="scientific">Sanghuangporus baumii</name>
    <name type="common">Phellinus baumii</name>
    <dbReference type="NCBI Taxonomy" id="108892"/>
    <lineage>
        <taxon>Eukaryota</taxon>
        <taxon>Fungi</taxon>
        <taxon>Dikarya</taxon>
        <taxon>Basidiomycota</taxon>
        <taxon>Agaricomycotina</taxon>
        <taxon>Agaricomycetes</taxon>
        <taxon>Hymenochaetales</taxon>
        <taxon>Hymenochaetaceae</taxon>
        <taxon>Sanghuangporus</taxon>
    </lineage>
</organism>
<sequence length="160" mass="18334">MTKMMSPPIFKRRRKPWGSLEKKGRDTDEETERIRLDLMNDAKARVAAATGERNAAYRDPLDVYHKGLDTGGAIRDETKETFSRNILLVAESSPVSMMIEALWIMNKAVVTLNELRRSCSQKDITMLKDEFEKLQKEYYQLQQSSENTTNLAQMSPDAEA</sequence>
<accession>A0A9Q5N5U5</accession>